<dbReference type="Gramene" id="PGSC0003DMT400087854">
    <property type="protein sequence ID" value="PGSC0003DMT400087854"/>
    <property type="gene ID" value="PGSC0003DMG400037425"/>
</dbReference>
<evidence type="ECO:0000256" key="1">
    <source>
        <dbReference type="SAM" id="MobiDB-lite"/>
    </source>
</evidence>
<sequence length="277" mass="30146">MPSQNESICLHPKAACLGSIISRRSINLGLLIEQEMAMRSKKSQTSLPFLVLITEMCRRAGVPRDEMRDIEVTPSSSTDIRRIMAKYTRQEANMRRPAPVDTSPEVDIDLIAAEASLRTPASGPSGISATISSSQAPGASTLAQPTKITQARLLKMGHLAHSVGVRATRLEAVVPWMIQAVILAALTLLRNSIDTLTERFKAYNFESPPTTTAYVHWDDMAADESETETDEEKIEVCDAEVYDGLADLEDAKFEIAHQTSLGNTTMGGSSRASILLS</sequence>
<feature type="domain" description="Putative plant transposon protein" evidence="2">
    <location>
        <begin position="1"/>
        <end position="63"/>
    </location>
</feature>
<evidence type="ECO:0000313" key="3">
    <source>
        <dbReference type="EnsemblPlants" id="PGSC0003DMT400087854"/>
    </source>
</evidence>
<keyword evidence="4" id="KW-1185">Reference proteome</keyword>
<name>M1DEP5_SOLTU</name>
<evidence type="ECO:0000313" key="4">
    <source>
        <dbReference type="Proteomes" id="UP000011115"/>
    </source>
</evidence>
<dbReference type="HOGENOM" id="CLU_029307_2_3_1"/>
<reference evidence="4" key="1">
    <citation type="journal article" date="2011" name="Nature">
        <title>Genome sequence and analysis of the tuber crop potato.</title>
        <authorList>
            <consortium name="The Potato Genome Sequencing Consortium"/>
        </authorList>
    </citation>
    <scope>NUCLEOTIDE SEQUENCE [LARGE SCALE GENOMIC DNA]</scope>
    <source>
        <strain evidence="4">cv. DM1-3 516 R44</strain>
    </source>
</reference>
<feature type="region of interest" description="Disordered" evidence="1">
    <location>
        <begin position="119"/>
        <end position="142"/>
    </location>
</feature>
<dbReference type="InterPro" id="IPR046796">
    <property type="entry name" value="Transposase_32_dom"/>
</dbReference>
<reference evidence="3" key="2">
    <citation type="submission" date="2015-06" db="UniProtKB">
        <authorList>
            <consortium name="EnsemblPlants"/>
        </authorList>
    </citation>
    <scope>IDENTIFICATION</scope>
    <source>
        <strain evidence="3">DM1-3 516 R44</strain>
    </source>
</reference>
<protein>
    <recommendedName>
        <fullName evidence="2">Putative plant transposon protein domain-containing protein</fullName>
    </recommendedName>
</protein>
<dbReference type="PANTHER" id="PTHR33180:SF31">
    <property type="entry name" value="POLYPROTEIN PROTEIN"/>
    <property type="match status" value="1"/>
</dbReference>
<feature type="compositionally biased region" description="Polar residues" evidence="1">
    <location>
        <begin position="125"/>
        <end position="142"/>
    </location>
</feature>
<dbReference type="Proteomes" id="UP000011115">
    <property type="component" value="Unassembled WGS sequence"/>
</dbReference>
<proteinExistence type="predicted"/>
<dbReference type="Pfam" id="PF20167">
    <property type="entry name" value="Transposase_32"/>
    <property type="match status" value="1"/>
</dbReference>
<dbReference type="EnsemblPlants" id="PGSC0003DMT400087854">
    <property type="protein sequence ID" value="PGSC0003DMT400087854"/>
    <property type="gene ID" value="PGSC0003DMG400037425"/>
</dbReference>
<dbReference type="PANTHER" id="PTHR33180">
    <property type="entry name" value="PHOTOSYSTEM II CP43 REACTION CENTER PROTEIN"/>
    <property type="match status" value="1"/>
</dbReference>
<dbReference type="InParanoid" id="M1DEP5"/>
<dbReference type="AlphaFoldDB" id="M1DEP5"/>
<organism evidence="3 4">
    <name type="scientific">Solanum tuberosum</name>
    <name type="common">Potato</name>
    <dbReference type="NCBI Taxonomy" id="4113"/>
    <lineage>
        <taxon>Eukaryota</taxon>
        <taxon>Viridiplantae</taxon>
        <taxon>Streptophyta</taxon>
        <taxon>Embryophyta</taxon>
        <taxon>Tracheophyta</taxon>
        <taxon>Spermatophyta</taxon>
        <taxon>Magnoliopsida</taxon>
        <taxon>eudicotyledons</taxon>
        <taxon>Gunneridae</taxon>
        <taxon>Pentapetalae</taxon>
        <taxon>asterids</taxon>
        <taxon>lamiids</taxon>
        <taxon>Solanales</taxon>
        <taxon>Solanaceae</taxon>
        <taxon>Solanoideae</taxon>
        <taxon>Solaneae</taxon>
        <taxon>Solanum</taxon>
    </lineage>
</organism>
<dbReference type="PaxDb" id="4113-PGSC0003DMT400087854"/>
<evidence type="ECO:0000259" key="2">
    <source>
        <dbReference type="Pfam" id="PF20167"/>
    </source>
</evidence>
<accession>M1DEP5</accession>